<sequence length="800" mass="88502">MQPLLPRNYNSLIREAHGRDAGRAADGGDGGAGPEGRVVEAEEGVVDEDEVERLASWLSLFRMLVIFLPLFALCMPSLLGDWERARRNESSIASRRFIGLATPPGPLYRRQSARTTCRSRACVVAASNVSLDPTANPCDDLFGHVCNNWIRDHRAGRKAETWEVNRNRRTMDHLHQAALTEDLHKILASRSDEHWLPVALLRLYRKCLNPGPKDAAELRSKLLDSVGLSSWPYGAGDKDRPMDISKVVGNAYYFTNEPALLSMGVGADGRAFLAEPRLLLDALTVGPREVAQAAAAVFLSAGRQLPVPKYVNKVEELLDEARTGGDPAPWNTTLRIPEVKNDTSRPVAAGDSRSAWSSWNLHTVIEEAFEGRETPDEVVVRAASYIDALPGVLKQVTETELLNYLGLRTALLASRMLPAGPEKQLLCRLIDVDDTAPARTATEHCIRLIAKYEPELALYALTALSPLVTGLNADSLLGFLRRQLSSEVRSGALDLDDVALETHFADRIYSMPWIGPAPSWLRNVTLREAYFMRFYEGKAAPVGSAQTSQAMFAWMQEKAVSEHLAMNGQHQTIGGQRWLPGFLSTRSRLVLREEEAPAADNDGLIRPEATLQVPPAAMDLLWGTHPSTAMLQVARIGVRAFKTVLEHLFRWQQRQHTDATGPHVHDNCTPWDAAPHQLDLALESSALSLALRAYLAWPGVPELVLPTLQHLEPEQLFYVFYALNQCEVNGPHVEETLSSRKKARDDGARPGRAEWVNRVMARNEDFARAFRCPTPVKPPNPFRDCGRVPPPASGARTARA</sequence>
<name>A0ACB7SA00_HYAAI</name>
<accession>A0ACB7SA00</accession>
<proteinExistence type="predicted"/>
<organism evidence="1 2">
    <name type="scientific">Hyalomma asiaticum</name>
    <name type="common">Tick</name>
    <dbReference type="NCBI Taxonomy" id="266040"/>
    <lineage>
        <taxon>Eukaryota</taxon>
        <taxon>Metazoa</taxon>
        <taxon>Ecdysozoa</taxon>
        <taxon>Arthropoda</taxon>
        <taxon>Chelicerata</taxon>
        <taxon>Arachnida</taxon>
        <taxon>Acari</taxon>
        <taxon>Parasitiformes</taxon>
        <taxon>Ixodida</taxon>
        <taxon>Ixodoidea</taxon>
        <taxon>Ixodidae</taxon>
        <taxon>Hyalomminae</taxon>
        <taxon>Hyalomma</taxon>
    </lineage>
</organism>
<evidence type="ECO:0000313" key="1">
    <source>
        <dbReference type="EMBL" id="KAH6931440.1"/>
    </source>
</evidence>
<dbReference type="EMBL" id="CM023485">
    <property type="protein sequence ID" value="KAH6931440.1"/>
    <property type="molecule type" value="Genomic_DNA"/>
</dbReference>
<gene>
    <name evidence="1" type="ORF">HPB50_024408</name>
</gene>
<comment type="caution">
    <text evidence="1">The sequence shown here is derived from an EMBL/GenBank/DDBJ whole genome shotgun (WGS) entry which is preliminary data.</text>
</comment>
<keyword evidence="2" id="KW-1185">Reference proteome</keyword>
<evidence type="ECO:0000313" key="2">
    <source>
        <dbReference type="Proteomes" id="UP000821845"/>
    </source>
</evidence>
<dbReference type="Proteomes" id="UP000821845">
    <property type="component" value="Chromosome 5"/>
</dbReference>
<reference evidence="1" key="1">
    <citation type="submission" date="2020-05" db="EMBL/GenBank/DDBJ databases">
        <title>Large-scale comparative analyses of tick genomes elucidate their genetic diversity and vector capacities.</title>
        <authorList>
            <person name="Jia N."/>
            <person name="Wang J."/>
            <person name="Shi W."/>
            <person name="Du L."/>
            <person name="Sun Y."/>
            <person name="Zhan W."/>
            <person name="Jiang J."/>
            <person name="Wang Q."/>
            <person name="Zhang B."/>
            <person name="Ji P."/>
            <person name="Sakyi L.B."/>
            <person name="Cui X."/>
            <person name="Yuan T."/>
            <person name="Jiang B."/>
            <person name="Yang W."/>
            <person name="Lam T.T.-Y."/>
            <person name="Chang Q."/>
            <person name="Ding S."/>
            <person name="Wang X."/>
            <person name="Zhu J."/>
            <person name="Ruan X."/>
            <person name="Zhao L."/>
            <person name="Wei J."/>
            <person name="Que T."/>
            <person name="Du C."/>
            <person name="Cheng J."/>
            <person name="Dai P."/>
            <person name="Han X."/>
            <person name="Huang E."/>
            <person name="Gao Y."/>
            <person name="Liu J."/>
            <person name="Shao H."/>
            <person name="Ye R."/>
            <person name="Li L."/>
            <person name="Wei W."/>
            <person name="Wang X."/>
            <person name="Wang C."/>
            <person name="Yang T."/>
            <person name="Huo Q."/>
            <person name="Li W."/>
            <person name="Guo W."/>
            <person name="Chen H."/>
            <person name="Zhou L."/>
            <person name="Ni X."/>
            <person name="Tian J."/>
            <person name="Zhou Y."/>
            <person name="Sheng Y."/>
            <person name="Liu T."/>
            <person name="Pan Y."/>
            <person name="Xia L."/>
            <person name="Li J."/>
            <person name="Zhao F."/>
            <person name="Cao W."/>
        </authorList>
    </citation>
    <scope>NUCLEOTIDE SEQUENCE</scope>
    <source>
        <strain evidence="1">Hyas-2018</strain>
    </source>
</reference>
<protein>
    <submittedName>
        <fullName evidence="1">Uncharacterized protein</fullName>
    </submittedName>
</protein>